<evidence type="ECO:0000313" key="2">
    <source>
        <dbReference type="EMBL" id="GGA66750.1"/>
    </source>
</evidence>
<dbReference type="Pfam" id="PF13561">
    <property type="entry name" value="adh_short_C2"/>
    <property type="match status" value="1"/>
</dbReference>
<reference evidence="2" key="2">
    <citation type="submission" date="2020-09" db="EMBL/GenBank/DDBJ databases">
        <authorList>
            <person name="Sun Q."/>
            <person name="Zhou Y."/>
        </authorList>
    </citation>
    <scope>NUCLEOTIDE SEQUENCE</scope>
    <source>
        <strain evidence="2">CGMCC 1.15320</strain>
    </source>
</reference>
<dbReference type="InterPro" id="IPR002347">
    <property type="entry name" value="SDR_fam"/>
</dbReference>
<dbReference type="GO" id="GO:0030497">
    <property type="term" value="P:fatty acid elongation"/>
    <property type="evidence" value="ECO:0007669"/>
    <property type="project" value="TreeGrafter"/>
</dbReference>
<dbReference type="InterPro" id="IPR036291">
    <property type="entry name" value="NAD(P)-bd_dom_sf"/>
</dbReference>
<organism evidence="2 3">
    <name type="scientific">Nitratireductor aestuarii</name>
    <dbReference type="NCBI Taxonomy" id="1735103"/>
    <lineage>
        <taxon>Bacteria</taxon>
        <taxon>Pseudomonadati</taxon>
        <taxon>Pseudomonadota</taxon>
        <taxon>Alphaproteobacteria</taxon>
        <taxon>Hyphomicrobiales</taxon>
        <taxon>Phyllobacteriaceae</taxon>
        <taxon>Nitratireductor</taxon>
    </lineage>
</organism>
<dbReference type="AlphaFoldDB" id="A0A916W589"/>
<dbReference type="PRINTS" id="PR00080">
    <property type="entry name" value="SDRFAMILY"/>
</dbReference>
<dbReference type="InterPro" id="IPR020904">
    <property type="entry name" value="Sc_DH/Rdtase_CS"/>
</dbReference>
<name>A0A916W589_9HYPH</name>
<dbReference type="GO" id="GO:0016616">
    <property type="term" value="F:oxidoreductase activity, acting on the CH-OH group of donors, NAD or NADP as acceptor"/>
    <property type="evidence" value="ECO:0007669"/>
    <property type="project" value="TreeGrafter"/>
</dbReference>
<keyword evidence="3" id="KW-1185">Reference proteome</keyword>
<dbReference type="Proteomes" id="UP000636264">
    <property type="component" value="Unassembled WGS sequence"/>
</dbReference>
<evidence type="ECO:0000313" key="3">
    <source>
        <dbReference type="Proteomes" id="UP000636264"/>
    </source>
</evidence>
<dbReference type="RefSeq" id="WP_210315520.1">
    <property type="nucleotide sequence ID" value="NZ_BMIF01000005.1"/>
</dbReference>
<dbReference type="NCBIfam" id="NF006070">
    <property type="entry name" value="PRK08213.1"/>
    <property type="match status" value="1"/>
</dbReference>
<proteinExistence type="inferred from homology"/>
<evidence type="ECO:0000256" key="1">
    <source>
        <dbReference type="ARBA" id="ARBA00006484"/>
    </source>
</evidence>
<protein>
    <submittedName>
        <fullName evidence="2">Gluconate 5-dehydrogenase</fullName>
    </submittedName>
</protein>
<dbReference type="PANTHER" id="PTHR42760:SF40">
    <property type="entry name" value="3-OXOACYL-[ACYL-CARRIER-PROTEIN] REDUCTASE, CHLOROPLASTIC"/>
    <property type="match status" value="1"/>
</dbReference>
<sequence length="258" mass="26773">MSAISLFDLTGRVAIVTGASRGIGLQMARALGEQGAILVLTARKEAELLTAQAELAARGVRAEIVVCDQSQPEAAGQIVDAALAINGRIDILVNNAGTAWGAPAEDYPDAAWRKVMDLNLDAVFQLSREVAKRAMLPQGYGRIINIASITGLTGNLPGMEGTVAYNTSKGGVISLTRALAAEWGTRGITVNAIAPGYFPSKMTQGTIDKHEEALVAYTPRGKLGGETDLIGPILLFASDAGAHITGQTLAVDGGYSAI</sequence>
<accession>A0A916W589</accession>
<dbReference type="FunFam" id="3.40.50.720:FF:000084">
    <property type="entry name" value="Short-chain dehydrogenase reductase"/>
    <property type="match status" value="1"/>
</dbReference>
<dbReference type="PROSITE" id="PS00061">
    <property type="entry name" value="ADH_SHORT"/>
    <property type="match status" value="1"/>
</dbReference>
<dbReference type="EMBL" id="BMIF01000005">
    <property type="protein sequence ID" value="GGA66750.1"/>
    <property type="molecule type" value="Genomic_DNA"/>
</dbReference>
<dbReference type="Gene3D" id="3.40.50.720">
    <property type="entry name" value="NAD(P)-binding Rossmann-like Domain"/>
    <property type="match status" value="1"/>
</dbReference>
<comment type="similarity">
    <text evidence="1">Belongs to the short-chain dehydrogenases/reductases (SDR) family.</text>
</comment>
<dbReference type="SUPFAM" id="SSF51735">
    <property type="entry name" value="NAD(P)-binding Rossmann-fold domains"/>
    <property type="match status" value="1"/>
</dbReference>
<gene>
    <name evidence="2" type="ORF">GCM10011385_20790</name>
</gene>
<dbReference type="PANTHER" id="PTHR42760">
    <property type="entry name" value="SHORT-CHAIN DEHYDROGENASES/REDUCTASES FAMILY MEMBER"/>
    <property type="match status" value="1"/>
</dbReference>
<comment type="caution">
    <text evidence="2">The sequence shown here is derived from an EMBL/GenBank/DDBJ whole genome shotgun (WGS) entry which is preliminary data.</text>
</comment>
<reference evidence="2" key="1">
    <citation type="journal article" date="2014" name="Int. J. Syst. Evol. Microbiol.">
        <title>Complete genome sequence of Corynebacterium casei LMG S-19264T (=DSM 44701T), isolated from a smear-ripened cheese.</title>
        <authorList>
            <consortium name="US DOE Joint Genome Institute (JGI-PGF)"/>
            <person name="Walter F."/>
            <person name="Albersmeier A."/>
            <person name="Kalinowski J."/>
            <person name="Ruckert C."/>
        </authorList>
    </citation>
    <scope>NUCLEOTIDE SEQUENCE</scope>
    <source>
        <strain evidence="2">CGMCC 1.15320</strain>
    </source>
</reference>
<dbReference type="PRINTS" id="PR00081">
    <property type="entry name" value="GDHRDH"/>
</dbReference>